<evidence type="ECO:0000313" key="3">
    <source>
        <dbReference type="EMBL" id="HIX60317.1"/>
    </source>
</evidence>
<protein>
    <submittedName>
        <fullName evidence="3">Helix-turn-helix domain-containing protein</fullName>
    </submittedName>
</protein>
<proteinExistence type="predicted"/>
<accession>A0A9D1WLH7</accession>
<name>A0A9D1WLH7_9FIRM</name>
<dbReference type="SUPFAM" id="SSF47413">
    <property type="entry name" value="lambda repressor-like DNA-binding domains"/>
    <property type="match status" value="1"/>
</dbReference>
<feature type="domain" description="HTH cro/C1-type" evidence="2">
    <location>
        <begin position="10"/>
        <end position="64"/>
    </location>
</feature>
<organism evidence="3 4">
    <name type="scientific">Candidatus Blautia gallistercoris</name>
    <dbReference type="NCBI Taxonomy" id="2838490"/>
    <lineage>
        <taxon>Bacteria</taxon>
        <taxon>Bacillati</taxon>
        <taxon>Bacillota</taxon>
        <taxon>Clostridia</taxon>
        <taxon>Lachnospirales</taxon>
        <taxon>Lachnospiraceae</taxon>
        <taxon>Blautia</taxon>
    </lineage>
</organism>
<dbReference type="Proteomes" id="UP000886817">
    <property type="component" value="Unassembled WGS sequence"/>
</dbReference>
<dbReference type="InterPro" id="IPR001387">
    <property type="entry name" value="Cro/C1-type_HTH"/>
</dbReference>
<dbReference type="PANTHER" id="PTHR46558:SF14">
    <property type="entry name" value="HTH-TYPE TRANSCRIPTIONAL REGULATOR ANSR"/>
    <property type="match status" value="1"/>
</dbReference>
<dbReference type="SMART" id="SM00530">
    <property type="entry name" value="HTH_XRE"/>
    <property type="match status" value="1"/>
</dbReference>
<reference evidence="3" key="2">
    <citation type="submission" date="2021-04" db="EMBL/GenBank/DDBJ databases">
        <authorList>
            <person name="Gilroy R."/>
        </authorList>
    </citation>
    <scope>NUCLEOTIDE SEQUENCE</scope>
    <source>
        <strain evidence="3">ChiSjej1B19-8411</strain>
    </source>
</reference>
<dbReference type="AlphaFoldDB" id="A0A9D1WLH7"/>
<dbReference type="PROSITE" id="PS50943">
    <property type="entry name" value="HTH_CROC1"/>
    <property type="match status" value="1"/>
</dbReference>
<evidence type="ECO:0000256" key="1">
    <source>
        <dbReference type="ARBA" id="ARBA00023125"/>
    </source>
</evidence>
<dbReference type="InterPro" id="IPR010982">
    <property type="entry name" value="Lambda_DNA-bd_dom_sf"/>
</dbReference>
<comment type="caution">
    <text evidence="3">The sequence shown here is derived from an EMBL/GenBank/DDBJ whole genome shotgun (WGS) entry which is preliminary data.</text>
</comment>
<dbReference type="Pfam" id="PF01381">
    <property type="entry name" value="HTH_3"/>
    <property type="match status" value="1"/>
</dbReference>
<dbReference type="PANTHER" id="PTHR46558">
    <property type="entry name" value="TRACRIPTIONAL REGULATORY PROTEIN-RELATED-RELATED"/>
    <property type="match status" value="1"/>
</dbReference>
<gene>
    <name evidence="3" type="ORF">IAA45_11475</name>
</gene>
<dbReference type="EMBL" id="DXEX01000244">
    <property type="protein sequence ID" value="HIX60317.1"/>
    <property type="molecule type" value="Genomic_DNA"/>
</dbReference>
<dbReference type="CDD" id="cd00093">
    <property type="entry name" value="HTH_XRE"/>
    <property type="match status" value="1"/>
</dbReference>
<reference evidence="3" key="1">
    <citation type="journal article" date="2021" name="PeerJ">
        <title>Extensive microbial diversity within the chicken gut microbiome revealed by metagenomics and culture.</title>
        <authorList>
            <person name="Gilroy R."/>
            <person name="Ravi A."/>
            <person name="Getino M."/>
            <person name="Pursley I."/>
            <person name="Horton D.L."/>
            <person name="Alikhan N.F."/>
            <person name="Baker D."/>
            <person name="Gharbi K."/>
            <person name="Hall N."/>
            <person name="Watson M."/>
            <person name="Adriaenssens E.M."/>
            <person name="Foster-Nyarko E."/>
            <person name="Jarju S."/>
            <person name="Secka A."/>
            <person name="Antonio M."/>
            <person name="Oren A."/>
            <person name="Chaudhuri R.R."/>
            <person name="La Ragione R."/>
            <person name="Hildebrand F."/>
            <person name="Pallen M.J."/>
        </authorList>
    </citation>
    <scope>NUCLEOTIDE SEQUENCE</scope>
    <source>
        <strain evidence="3">ChiSjej1B19-8411</strain>
    </source>
</reference>
<evidence type="ECO:0000313" key="4">
    <source>
        <dbReference type="Proteomes" id="UP000886817"/>
    </source>
</evidence>
<keyword evidence="1" id="KW-0238">DNA-binding</keyword>
<evidence type="ECO:0000259" key="2">
    <source>
        <dbReference type="PROSITE" id="PS50943"/>
    </source>
</evidence>
<sequence>MDILNFSKNLRAFRRAHGYTQVEMSELLHIQRQTYCNYENGRRMPSWDMLAEIAAILDVSLDSLIRGSLSDQIMSEDAVRTFLDYQKLSADEQAYIREYIKSQLNKRSK</sequence>
<dbReference type="GO" id="GO:0003677">
    <property type="term" value="F:DNA binding"/>
    <property type="evidence" value="ECO:0007669"/>
    <property type="project" value="UniProtKB-KW"/>
</dbReference>
<dbReference type="Gene3D" id="1.10.260.40">
    <property type="entry name" value="lambda repressor-like DNA-binding domains"/>
    <property type="match status" value="1"/>
</dbReference>